<comment type="caution">
    <text evidence="2">The sequence shown here is derived from an EMBL/GenBank/DDBJ whole genome shotgun (WGS) entry which is preliminary data.</text>
</comment>
<dbReference type="PANTHER" id="PTHR43798">
    <property type="entry name" value="MONOACYLGLYCEROL LIPASE"/>
    <property type="match status" value="1"/>
</dbReference>
<dbReference type="GO" id="GO:0016787">
    <property type="term" value="F:hydrolase activity"/>
    <property type="evidence" value="ECO:0007669"/>
    <property type="project" value="UniProtKB-KW"/>
</dbReference>
<keyword evidence="2" id="KW-0012">Acyltransferase</keyword>
<proteinExistence type="predicted"/>
<dbReference type="Gene3D" id="3.40.50.1820">
    <property type="entry name" value="alpha/beta hydrolase"/>
    <property type="match status" value="1"/>
</dbReference>
<dbReference type="SUPFAM" id="SSF53474">
    <property type="entry name" value="alpha/beta-Hydrolases"/>
    <property type="match status" value="1"/>
</dbReference>
<gene>
    <name evidence="2" type="ORF">HPDFL43_16256</name>
</gene>
<evidence type="ECO:0000313" key="2">
    <source>
        <dbReference type="EMBL" id="EDQ33045.2"/>
    </source>
</evidence>
<accession>A9D7B4</accession>
<protein>
    <submittedName>
        <fullName evidence="2">Putative hydrolase or acyltransferase (Alpha/beta hydrolase superfamily)</fullName>
    </submittedName>
</protein>
<dbReference type="PRINTS" id="PR00111">
    <property type="entry name" value="ABHYDROLASE"/>
</dbReference>
<keyword evidence="2" id="KW-0378">Hydrolase</keyword>
<organism evidence="2 3">
    <name type="scientific">Hoeflea phototrophica (strain DSM 17068 / NCIMB 14078 / DFL-43)</name>
    <dbReference type="NCBI Taxonomy" id="411684"/>
    <lineage>
        <taxon>Bacteria</taxon>
        <taxon>Pseudomonadati</taxon>
        <taxon>Pseudomonadota</taxon>
        <taxon>Alphaproteobacteria</taxon>
        <taxon>Hyphomicrobiales</taxon>
        <taxon>Rhizobiaceae</taxon>
        <taxon>Hoeflea</taxon>
    </lineage>
</organism>
<dbReference type="HOGENOM" id="CLU_020336_29_1_5"/>
<dbReference type="InterPro" id="IPR050266">
    <property type="entry name" value="AB_hydrolase_sf"/>
</dbReference>
<evidence type="ECO:0000313" key="3">
    <source>
        <dbReference type="Proteomes" id="UP000004291"/>
    </source>
</evidence>
<dbReference type="Proteomes" id="UP000004291">
    <property type="component" value="Chromosome"/>
</dbReference>
<reference evidence="2 3" key="2">
    <citation type="submission" date="2012-06" db="EMBL/GenBank/DDBJ databases">
        <authorList>
            <person name="Fiebig A."/>
        </authorList>
    </citation>
    <scope>NUCLEOTIDE SEQUENCE [LARGE SCALE GENOMIC DNA]</scope>
    <source>
        <strain evidence="2 3">DFL-43</strain>
    </source>
</reference>
<dbReference type="InterPro" id="IPR000073">
    <property type="entry name" value="AB_hydrolase_1"/>
</dbReference>
<dbReference type="STRING" id="411684.HPDFL43_16256"/>
<dbReference type="RefSeq" id="WP_210165609.1">
    <property type="nucleotide sequence ID" value="NZ_CM002917.1"/>
</dbReference>
<keyword evidence="3" id="KW-1185">Reference proteome</keyword>
<name>A9D7B4_HOEPD</name>
<sequence>MAAREKLILLPGMLCDARLFTPQAEALSRTHDVEIVMIDSADSIEALADHVLERAPERFDLAGLSMGGIVAMAMAGKAPERILRLALLDTNHLADAEGRDKIRNRQIDAVGKGDMRRVVVDEMKPVYLAARNRSDQALLDLLVDMAMDLGPEVFVQQSLALRDRGDQTAALKAYTGPTLILCGEEDMLCPPERHREMAGLMRRAELRLIRDAGHISTLENPHAVNDALSSWLGAAVSPSA</sequence>
<dbReference type="eggNOG" id="COG2267">
    <property type="taxonomic scope" value="Bacteria"/>
</dbReference>
<keyword evidence="2" id="KW-0808">Transferase</keyword>
<dbReference type="EMBL" id="ABIA03000004">
    <property type="protein sequence ID" value="EDQ33045.2"/>
    <property type="molecule type" value="Genomic_DNA"/>
</dbReference>
<dbReference type="PANTHER" id="PTHR43798:SF29">
    <property type="entry name" value="AB HYDROLASE-1 DOMAIN-CONTAINING PROTEIN"/>
    <property type="match status" value="1"/>
</dbReference>
<dbReference type="GO" id="GO:0016746">
    <property type="term" value="F:acyltransferase activity"/>
    <property type="evidence" value="ECO:0007669"/>
    <property type="project" value="UniProtKB-KW"/>
</dbReference>
<evidence type="ECO:0000259" key="1">
    <source>
        <dbReference type="Pfam" id="PF12697"/>
    </source>
</evidence>
<feature type="domain" description="AB hydrolase-1" evidence="1">
    <location>
        <begin position="44"/>
        <end position="227"/>
    </location>
</feature>
<dbReference type="InterPro" id="IPR029058">
    <property type="entry name" value="AB_hydrolase_fold"/>
</dbReference>
<reference evidence="2 3" key="1">
    <citation type="submission" date="2007-10" db="EMBL/GenBank/DDBJ databases">
        <authorList>
            <person name="Wagner-Dobler I."/>
            <person name="Ferriera S."/>
            <person name="Johnson J."/>
            <person name="Kravitz S."/>
            <person name="Beeson K."/>
            <person name="Sutton G."/>
            <person name="Rogers Y.-H."/>
            <person name="Friedman R."/>
            <person name="Frazier M."/>
            <person name="Venter J.C."/>
        </authorList>
    </citation>
    <scope>NUCLEOTIDE SEQUENCE [LARGE SCALE GENOMIC DNA]</scope>
    <source>
        <strain evidence="2 3">DFL-43</strain>
    </source>
</reference>
<dbReference type="Pfam" id="PF12697">
    <property type="entry name" value="Abhydrolase_6"/>
    <property type="match status" value="1"/>
</dbReference>
<dbReference type="AlphaFoldDB" id="A9D7B4"/>